<sequence>MAPISEPRMMARALQNRLRPITTGSTPEAMVVMFILAPNQM</sequence>
<reference evidence="1 2" key="1">
    <citation type="submission" date="2018-06" db="EMBL/GenBank/DDBJ databases">
        <authorList>
            <consortium name="Pathogen Informatics"/>
            <person name="Doyle S."/>
        </authorList>
    </citation>
    <scope>NUCLEOTIDE SEQUENCE [LARGE SCALE GENOMIC DNA]</scope>
    <source>
        <strain evidence="1 2">NCTC10692</strain>
    </source>
</reference>
<dbReference type="AlphaFoldDB" id="A0A379JQ72"/>
<dbReference type="EMBL" id="UGUV01000002">
    <property type="protein sequence ID" value="SUD50153.1"/>
    <property type="molecule type" value="Genomic_DNA"/>
</dbReference>
<organism evidence="1 2">
    <name type="scientific">Ectopseudomonas oleovorans</name>
    <name type="common">Pseudomonas oleovorans</name>
    <dbReference type="NCBI Taxonomy" id="301"/>
    <lineage>
        <taxon>Bacteria</taxon>
        <taxon>Pseudomonadati</taxon>
        <taxon>Pseudomonadota</taxon>
        <taxon>Gammaproteobacteria</taxon>
        <taxon>Pseudomonadales</taxon>
        <taxon>Pseudomonadaceae</taxon>
        <taxon>Ectopseudomonas</taxon>
    </lineage>
</organism>
<name>A0A379JQ72_ECTOL</name>
<gene>
    <name evidence="1" type="ORF">NCTC10692_00542</name>
</gene>
<protein>
    <submittedName>
        <fullName evidence="1">Uncharacterized protein</fullName>
    </submittedName>
</protein>
<accession>A0A379JQ72</accession>
<dbReference type="Proteomes" id="UP000255303">
    <property type="component" value="Unassembled WGS sequence"/>
</dbReference>
<evidence type="ECO:0000313" key="1">
    <source>
        <dbReference type="EMBL" id="SUD50153.1"/>
    </source>
</evidence>
<proteinExistence type="predicted"/>
<evidence type="ECO:0000313" key="2">
    <source>
        <dbReference type="Proteomes" id="UP000255303"/>
    </source>
</evidence>